<gene>
    <name evidence="2" type="ORF">PRZ48_012809</name>
</gene>
<feature type="region of interest" description="Disordered" evidence="1">
    <location>
        <begin position="30"/>
        <end position="102"/>
    </location>
</feature>
<comment type="caution">
    <text evidence="2">The sequence shown here is derived from an EMBL/GenBank/DDBJ whole genome shotgun (WGS) entry which is preliminary data.</text>
</comment>
<dbReference type="Proteomes" id="UP001305779">
    <property type="component" value="Unassembled WGS sequence"/>
</dbReference>
<name>A0ABR0E6G1_ZASCE</name>
<protein>
    <submittedName>
        <fullName evidence="2">Uncharacterized protein</fullName>
    </submittedName>
</protein>
<keyword evidence="3" id="KW-1185">Reference proteome</keyword>
<dbReference type="EMBL" id="JAXOVC010000010">
    <property type="protein sequence ID" value="KAK4496825.1"/>
    <property type="molecule type" value="Genomic_DNA"/>
</dbReference>
<feature type="compositionally biased region" description="Basic and acidic residues" evidence="1">
    <location>
        <begin position="59"/>
        <end position="70"/>
    </location>
</feature>
<proteinExistence type="predicted"/>
<accession>A0ABR0E6G1</accession>
<sequence>MASKLVWIDHSNETPEQAIHVRAQAARDWRRRQREERAVAGPPHNQGEGTRRLILKPKSKAEHQDGHEAEQQPTSDFASHQACGDAGKSDGGPEWTLGSQSSHQQKARHEWVVFSQNALPMSIGRSDLPIVLMTNVFAEGYFTTDAYRIPAVTTRHLTWLQARNRSMEEAIYTIGLLQIGSGCHNDNIAYQARRHYGLMLQSYRSDLETPEKDFTAVVATILEIMLTQVKLASCEPVFPLFR</sequence>
<evidence type="ECO:0000313" key="3">
    <source>
        <dbReference type="Proteomes" id="UP001305779"/>
    </source>
</evidence>
<evidence type="ECO:0000313" key="2">
    <source>
        <dbReference type="EMBL" id="KAK4496825.1"/>
    </source>
</evidence>
<organism evidence="2 3">
    <name type="scientific">Zasmidium cellare</name>
    <name type="common">Wine cellar mold</name>
    <name type="synonym">Racodium cellare</name>
    <dbReference type="NCBI Taxonomy" id="395010"/>
    <lineage>
        <taxon>Eukaryota</taxon>
        <taxon>Fungi</taxon>
        <taxon>Dikarya</taxon>
        <taxon>Ascomycota</taxon>
        <taxon>Pezizomycotina</taxon>
        <taxon>Dothideomycetes</taxon>
        <taxon>Dothideomycetidae</taxon>
        <taxon>Mycosphaerellales</taxon>
        <taxon>Mycosphaerellaceae</taxon>
        <taxon>Zasmidium</taxon>
    </lineage>
</organism>
<evidence type="ECO:0000256" key="1">
    <source>
        <dbReference type="SAM" id="MobiDB-lite"/>
    </source>
</evidence>
<reference evidence="2 3" key="1">
    <citation type="journal article" date="2023" name="G3 (Bethesda)">
        <title>A chromosome-level genome assembly of Zasmidium syzygii isolated from banana leaves.</title>
        <authorList>
            <person name="van Westerhoven A.C."/>
            <person name="Mehrabi R."/>
            <person name="Talebi R."/>
            <person name="Steentjes M.B.F."/>
            <person name="Corcolon B."/>
            <person name="Chong P.A."/>
            <person name="Kema G.H.J."/>
            <person name="Seidl M.F."/>
        </authorList>
    </citation>
    <scope>NUCLEOTIDE SEQUENCE [LARGE SCALE GENOMIC DNA]</scope>
    <source>
        <strain evidence="2 3">P124</strain>
    </source>
</reference>